<dbReference type="SUPFAM" id="SSF53335">
    <property type="entry name" value="S-adenosyl-L-methionine-dependent methyltransferases"/>
    <property type="match status" value="1"/>
</dbReference>
<keyword evidence="4 9" id="KW-0808">Transferase</keyword>
<dbReference type="GO" id="GO:0043527">
    <property type="term" value="C:tRNA methyltransferase complex"/>
    <property type="evidence" value="ECO:0007669"/>
    <property type="project" value="TreeGrafter"/>
</dbReference>
<feature type="binding site" evidence="9">
    <location>
        <position position="154"/>
    </location>
    <ligand>
        <name>S-adenosyl-L-methionine</name>
        <dbReference type="ChEBI" id="CHEBI:59789"/>
    </ligand>
</feature>
<gene>
    <name evidence="10" type="ORF">HAND1043_LOCUS7997</name>
</gene>
<keyword evidence="2 9" id="KW-0820">tRNA-binding</keyword>
<feature type="binding site" evidence="9">
    <location>
        <position position="78"/>
    </location>
    <ligand>
        <name>S-adenosyl-L-methionine</name>
        <dbReference type="ChEBI" id="CHEBI:59789"/>
    </ligand>
</feature>
<dbReference type="InterPro" id="IPR029063">
    <property type="entry name" value="SAM-dependent_MTases_sf"/>
</dbReference>
<dbReference type="EC" id="2.1.1.33" evidence="9"/>
<dbReference type="PANTHER" id="PTHR23417:SF16">
    <property type="entry name" value="TRNA (GUANINE-N(7)-)-METHYLTRANSFERASE"/>
    <property type="match status" value="1"/>
</dbReference>
<comment type="similarity">
    <text evidence="9">Belongs to the class I-like SAM-binding methyltransferase superfamily. TrmB family.</text>
</comment>
<comment type="subcellular location">
    <subcellularLocation>
        <location evidence="9">Nucleus</location>
    </subcellularLocation>
</comment>
<comment type="pathway">
    <text evidence="9">tRNA modification; N(7)-methylguanine-tRNA biosynthesis.</text>
</comment>
<dbReference type="HAMAP" id="MF_03055">
    <property type="entry name" value="tRNA_methyltr_TrmB_euk"/>
    <property type="match status" value="1"/>
</dbReference>
<dbReference type="PROSITE" id="PS51625">
    <property type="entry name" value="SAM_MT_TRMB"/>
    <property type="match status" value="1"/>
</dbReference>
<dbReference type="EMBL" id="HBFK01013334">
    <property type="protein sequence ID" value="CAD8741505.1"/>
    <property type="molecule type" value="Transcribed_RNA"/>
</dbReference>
<dbReference type="PANTHER" id="PTHR23417">
    <property type="entry name" value="3-DEOXY-D-MANNO-OCTULOSONIC-ACID TRANSFERASE/TRNA GUANINE-N 7 - -METHYLTRANSFERASE"/>
    <property type="match status" value="1"/>
</dbReference>
<evidence type="ECO:0000256" key="4">
    <source>
        <dbReference type="ARBA" id="ARBA00022679"/>
    </source>
</evidence>
<evidence type="ECO:0000256" key="1">
    <source>
        <dbReference type="ARBA" id="ARBA00000142"/>
    </source>
</evidence>
<evidence type="ECO:0000256" key="2">
    <source>
        <dbReference type="ARBA" id="ARBA00022555"/>
    </source>
</evidence>
<organism evidence="10">
    <name type="scientific">Hemiselmis andersenii</name>
    <name type="common">Cryptophyte alga</name>
    <dbReference type="NCBI Taxonomy" id="464988"/>
    <lineage>
        <taxon>Eukaryota</taxon>
        <taxon>Cryptophyceae</taxon>
        <taxon>Cryptomonadales</taxon>
        <taxon>Hemiselmidaceae</taxon>
        <taxon>Hemiselmis</taxon>
    </lineage>
</organism>
<keyword evidence="5 9" id="KW-0949">S-adenosyl-L-methionine</keyword>
<dbReference type="Pfam" id="PF02390">
    <property type="entry name" value="Methyltransf_4"/>
    <property type="match status" value="1"/>
</dbReference>
<comment type="catalytic activity">
    <reaction evidence="1 9">
        <text>guanosine(46) in tRNA + S-adenosyl-L-methionine = N(7)-methylguanosine(46) in tRNA + S-adenosyl-L-homocysteine</text>
        <dbReference type="Rhea" id="RHEA:42708"/>
        <dbReference type="Rhea" id="RHEA-COMP:10188"/>
        <dbReference type="Rhea" id="RHEA-COMP:10189"/>
        <dbReference type="ChEBI" id="CHEBI:57856"/>
        <dbReference type="ChEBI" id="CHEBI:59789"/>
        <dbReference type="ChEBI" id="CHEBI:74269"/>
        <dbReference type="ChEBI" id="CHEBI:74480"/>
        <dbReference type="EC" id="2.1.1.33"/>
    </reaction>
</comment>
<evidence type="ECO:0000256" key="5">
    <source>
        <dbReference type="ARBA" id="ARBA00022691"/>
    </source>
</evidence>
<feature type="binding site" evidence="9">
    <location>
        <begin position="232"/>
        <end position="234"/>
    </location>
    <ligand>
        <name>S-adenosyl-L-methionine</name>
        <dbReference type="ChEBI" id="CHEBI:59789"/>
    </ligand>
</feature>
<dbReference type="AlphaFoldDB" id="A0A6T8JI12"/>
<comment type="function">
    <text evidence="9">Catalyzes the formation of N(7)-methylguanine at position 46 (m7G46) in tRNA.</text>
</comment>
<proteinExistence type="inferred from homology"/>
<keyword evidence="7 9" id="KW-0694">RNA-binding</keyword>
<dbReference type="InterPro" id="IPR025763">
    <property type="entry name" value="Trm8_euk"/>
</dbReference>
<dbReference type="GO" id="GO:0005634">
    <property type="term" value="C:nucleus"/>
    <property type="evidence" value="ECO:0007669"/>
    <property type="project" value="UniProtKB-SubCell"/>
</dbReference>
<evidence type="ECO:0000256" key="9">
    <source>
        <dbReference type="HAMAP-Rule" id="MF_03055"/>
    </source>
</evidence>
<evidence type="ECO:0000256" key="7">
    <source>
        <dbReference type="ARBA" id="ARBA00022884"/>
    </source>
</evidence>
<feature type="binding site" evidence="9">
    <location>
        <begin position="134"/>
        <end position="135"/>
    </location>
    <ligand>
        <name>S-adenosyl-L-methionine</name>
        <dbReference type="ChEBI" id="CHEBI:59789"/>
    </ligand>
</feature>
<evidence type="ECO:0000313" key="10">
    <source>
        <dbReference type="EMBL" id="CAD8741505.1"/>
    </source>
</evidence>
<evidence type="ECO:0000256" key="8">
    <source>
        <dbReference type="ARBA" id="ARBA00023242"/>
    </source>
</evidence>
<sequence length="264" mass="30094">MSGFTANSGRHFSVEVEEDGGVLRKRKFRSRAHANPLADPQFEYPVDPNSVDWSQVYQEYCKTEGGKMDRPIDFADIGCGFGGLLLQLGKKFPDKVSIGIEIREKVSSYVDQKIRGLRAENKGEYQNVACIRTNAMKCITNYFPKGGLEKLFFCFADPHFKAKNHRRRVINRNSLSEYAYILKEGGILYVITDVKELHEWQIKHLDEHPLFDKISEQELKDDLCFELIQTSSEESIKVERNAGSKFSAAYRRLPLAAAVAKMEA</sequence>
<dbReference type="InterPro" id="IPR003358">
    <property type="entry name" value="tRNA_(Gua-N-7)_MeTrfase_Trmb"/>
</dbReference>
<reference evidence="10" key="1">
    <citation type="submission" date="2021-01" db="EMBL/GenBank/DDBJ databases">
        <authorList>
            <person name="Corre E."/>
            <person name="Pelletier E."/>
            <person name="Niang G."/>
            <person name="Scheremetjew M."/>
            <person name="Finn R."/>
            <person name="Kale V."/>
            <person name="Holt S."/>
            <person name="Cochrane G."/>
            <person name="Meng A."/>
            <person name="Brown T."/>
            <person name="Cohen L."/>
        </authorList>
    </citation>
    <scope>NUCLEOTIDE SEQUENCE</scope>
    <source>
        <strain evidence="10">CCMP441</strain>
    </source>
</reference>
<evidence type="ECO:0000256" key="3">
    <source>
        <dbReference type="ARBA" id="ARBA00022603"/>
    </source>
</evidence>
<protein>
    <recommendedName>
        <fullName evidence="9">tRNA (guanine-N(7)-)-methyltransferase</fullName>
        <ecNumber evidence="9">2.1.1.33</ecNumber>
    </recommendedName>
    <alternativeName>
        <fullName evidence="9">tRNA (guanine(46)-N(7))-methyltransferase</fullName>
    </alternativeName>
    <alternativeName>
        <fullName evidence="9">tRNA(m7G46)-methyltransferase</fullName>
    </alternativeName>
</protein>
<evidence type="ECO:0000256" key="6">
    <source>
        <dbReference type="ARBA" id="ARBA00022694"/>
    </source>
</evidence>
<feature type="active site" evidence="9">
    <location>
        <position position="157"/>
    </location>
</feature>
<feature type="binding site" evidence="9">
    <location>
        <begin position="101"/>
        <end position="102"/>
    </location>
    <ligand>
        <name>S-adenosyl-L-methionine</name>
        <dbReference type="ChEBI" id="CHEBI:59789"/>
    </ligand>
</feature>
<dbReference type="UniPathway" id="UPA00989"/>
<dbReference type="NCBIfam" id="TIGR00091">
    <property type="entry name" value="tRNA (guanosine(46)-N7)-methyltransferase TrmB"/>
    <property type="match status" value="1"/>
</dbReference>
<dbReference type="Gene3D" id="3.40.50.150">
    <property type="entry name" value="Vaccinia Virus protein VP39"/>
    <property type="match status" value="1"/>
</dbReference>
<keyword evidence="8 9" id="KW-0539">Nucleus</keyword>
<dbReference type="GO" id="GO:0008176">
    <property type="term" value="F:tRNA (guanine(46)-N7)-methyltransferase activity"/>
    <property type="evidence" value="ECO:0007669"/>
    <property type="project" value="UniProtKB-UniRule"/>
</dbReference>
<accession>A0A6T8JI12</accession>
<keyword evidence="6 9" id="KW-0819">tRNA processing</keyword>
<keyword evidence="3 9" id="KW-0489">Methyltransferase</keyword>
<dbReference type="GO" id="GO:0000049">
    <property type="term" value="F:tRNA binding"/>
    <property type="evidence" value="ECO:0007669"/>
    <property type="project" value="UniProtKB-UniRule"/>
</dbReference>
<name>A0A6T8JI12_HEMAN</name>